<gene>
    <name evidence="4" type="ORF">RSO01_11570</name>
</gene>
<dbReference type="RefSeq" id="WP_246158124.1">
    <property type="nucleotide sequence ID" value="NZ_BKAJ01000020.1"/>
</dbReference>
<dbReference type="EMBL" id="BKAJ01000020">
    <property type="protein sequence ID" value="GEP53991.1"/>
    <property type="molecule type" value="Genomic_DNA"/>
</dbReference>
<dbReference type="InterPro" id="IPR000653">
    <property type="entry name" value="DegT/StrS_aminotransferase"/>
</dbReference>
<keyword evidence="5" id="KW-1185">Reference proteome</keyword>
<dbReference type="PANTHER" id="PTHR30244:SF42">
    <property type="entry name" value="UDP-2-ACETAMIDO-2-DEOXY-3-OXO-D-GLUCURONATE AMINOTRANSFERASE"/>
    <property type="match status" value="1"/>
</dbReference>
<dbReference type="PIRSF" id="PIRSF000390">
    <property type="entry name" value="PLP_StrS"/>
    <property type="match status" value="1"/>
</dbReference>
<dbReference type="Gene3D" id="3.40.640.10">
    <property type="entry name" value="Type I PLP-dependent aspartate aminotransferase-like (Major domain)"/>
    <property type="match status" value="1"/>
</dbReference>
<dbReference type="Pfam" id="PF01041">
    <property type="entry name" value="DegT_DnrJ_EryC1"/>
    <property type="match status" value="1"/>
</dbReference>
<evidence type="ECO:0000256" key="3">
    <source>
        <dbReference type="RuleBase" id="RU004508"/>
    </source>
</evidence>
<organism evidence="4 5">
    <name type="scientific">Reyranella soli</name>
    <dbReference type="NCBI Taxonomy" id="1230389"/>
    <lineage>
        <taxon>Bacteria</taxon>
        <taxon>Pseudomonadati</taxon>
        <taxon>Pseudomonadota</taxon>
        <taxon>Alphaproteobacteria</taxon>
        <taxon>Hyphomicrobiales</taxon>
        <taxon>Reyranellaceae</taxon>
        <taxon>Reyranella</taxon>
    </lineage>
</organism>
<dbReference type="PANTHER" id="PTHR30244">
    <property type="entry name" value="TRANSAMINASE"/>
    <property type="match status" value="1"/>
</dbReference>
<dbReference type="GO" id="GO:0000271">
    <property type="term" value="P:polysaccharide biosynthetic process"/>
    <property type="evidence" value="ECO:0007669"/>
    <property type="project" value="TreeGrafter"/>
</dbReference>
<name>A0A512N5T0_9HYPH</name>
<dbReference type="CDD" id="cd00616">
    <property type="entry name" value="AHBA_syn"/>
    <property type="match status" value="1"/>
</dbReference>
<dbReference type="Proteomes" id="UP000321058">
    <property type="component" value="Unassembled WGS sequence"/>
</dbReference>
<comment type="caution">
    <text evidence="4">The sequence shown here is derived from an EMBL/GenBank/DDBJ whole genome shotgun (WGS) entry which is preliminary data.</text>
</comment>
<proteinExistence type="inferred from homology"/>
<dbReference type="GO" id="GO:0008483">
    <property type="term" value="F:transaminase activity"/>
    <property type="evidence" value="ECO:0007669"/>
    <property type="project" value="TreeGrafter"/>
</dbReference>
<dbReference type="Gene3D" id="3.90.1150.10">
    <property type="entry name" value="Aspartate Aminotransferase, domain 1"/>
    <property type="match status" value="1"/>
</dbReference>
<protein>
    <recommendedName>
        <fullName evidence="6">Glutamine--scyllo-inositol aminotransferase</fullName>
    </recommendedName>
</protein>
<feature type="modified residue" description="N6-(pyridoxal phosphate)lysine" evidence="2">
    <location>
        <position position="189"/>
    </location>
</feature>
<dbReference type="AlphaFoldDB" id="A0A512N5T0"/>
<dbReference type="GO" id="GO:0030170">
    <property type="term" value="F:pyridoxal phosphate binding"/>
    <property type="evidence" value="ECO:0007669"/>
    <property type="project" value="TreeGrafter"/>
</dbReference>
<dbReference type="SUPFAM" id="SSF53383">
    <property type="entry name" value="PLP-dependent transferases"/>
    <property type="match status" value="1"/>
</dbReference>
<evidence type="ECO:0008006" key="6">
    <source>
        <dbReference type="Google" id="ProtNLM"/>
    </source>
</evidence>
<dbReference type="InterPro" id="IPR015422">
    <property type="entry name" value="PyrdxlP-dep_Trfase_small"/>
</dbReference>
<evidence type="ECO:0000313" key="4">
    <source>
        <dbReference type="EMBL" id="GEP53991.1"/>
    </source>
</evidence>
<dbReference type="InterPro" id="IPR015424">
    <property type="entry name" value="PyrdxlP-dep_Trfase"/>
</dbReference>
<feature type="active site" description="Proton acceptor" evidence="1">
    <location>
        <position position="189"/>
    </location>
</feature>
<evidence type="ECO:0000256" key="1">
    <source>
        <dbReference type="PIRSR" id="PIRSR000390-1"/>
    </source>
</evidence>
<evidence type="ECO:0000256" key="2">
    <source>
        <dbReference type="PIRSR" id="PIRSR000390-2"/>
    </source>
</evidence>
<sequence>MAKHNIPYVNLPAQGRDQMEDLKKIFEQVVLKGSFVGTHDDLAALEKRLAEYCGTAEAVALNSGTDALLLAMKIAGVGEGDEVITPPNSFVASTATIIQLGAKPVFADVLADQNIDPEKIAKAITPRTKAIMPVHLTGRICQMDEIMEIAHRHGLVVIEDAAQAIGSMYKGRLAGAIGHFGCFSAHPLKNLNALGDGGFVTTNDKAAAERMRRLRAHGMADRATIEEWGMVSRMDTLQAAILSYRLEKLPDVIAKRRDNAALYQKLLHHERMYVPTCRNEEFNTFHTFVVQVDKRDELQAHLKEIGIKTAIHYPVPIHLQPAAHALGHKKGDFPMTERQAERILTLPVNQYMSRADVETVASEVLAFLGR</sequence>
<evidence type="ECO:0000313" key="5">
    <source>
        <dbReference type="Proteomes" id="UP000321058"/>
    </source>
</evidence>
<reference evidence="4 5" key="1">
    <citation type="submission" date="2019-07" db="EMBL/GenBank/DDBJ databases">
        <title>Whole genome shotgun sequence of Reyranella soli NBRC 108950.</title>
        <authorList>
            <person name="Hosoyama A."/>
            <person name="Uohara A."/>
            <person name="Ohji S."/>
            <person name="Ichikawa N."/>
        </authorList>
    </citation>
    <scope>NUCLEOTIDE SEQUENCE [LARGE SCALE GENOMIC DNA]</scope>
    <source>
        <strain evidence="4 5">NBRC 108950</strain>
    </source>
</reference>
<dbReference type="InterPro" id="IPR015421">
    <property type="entry name" value="PyrdxlP-dep_Trfase_major"/>
</dbReference>
<accession>A0A512N5T0</accession>
<keyword evidence="2 3" id="KW-0663">Pyridoxal phosphate</keyword>
<comment type="similarity">
    <text evidence="3">Belongs to the DegT/DnrJ/EryC1 family.</text>
</comment>